<dbReference type="GO" id="GO:0005737">
    <property type="term" value="C:cytoplasm"/>
    <property type="evidence" value="ECO:0007669"/>
    <property type="project" value="TreeGrafter"/>
</dbReference>
<proteinExistence type="inferred from homology"/>
<feature type="domain" description="Peptidase C14 caspase" evidence="3">
    <location>
        <begin position="231"/>
        <end position="491"/>
    </location>
</feature>
<dbReference type="GO" id="GO:0004197">
    <property type="term" value="F:cysteine-type endopeptidase activity"/>
    <property type="evidence" value="ECO:0007669"/>
    <property type="project" value="InterPro"/>
</dbReference>
<feature type="domain" description="Peptidase C14 caspase" evidence="3">
    <location>
        <begin position="41"/>
        <end position="134"/>
    </location>
</feature>
<keyword evidence="5" id="KW-1185">Reference proteome</keyword>
<dbReference type="HOGENOM" id="CLU_029389_6_2_1"/>
<evidence type="ECO:0000313" key="4">
    <source>
        <dbReference type="EMBL" id="KIK03613.1"/>
    </source>
</evidence>
<dbReference type="Gene3D" id="3.40.50.12660">
    <property type="match status" value="3"/>
</dbReference>
<feature type="region of interest" description="Disordered" evidence="2">
    <location>
        <begin position="128"/>
        <end position="155"/>
    </location>
</feature>
<evidence type="ECO:0000313" key="5">
    <source>
        <dbReference type="Proteomes" id="UP000054477"/>
    </source>
</evidence>
<sequence>MPAASTSRARKLPIGVPAMLQVSNSIGSAVASSTNIVEPLRKKALLIGINYPEDTDWHLKGPQKEVRAFEELLLTQCGYQDANIVLLTDEPGTSAEYLPTRVNILREIMRLTAGSSPGDEHFLLYSGHSAQREESEKREAPAADTTNANSDSAVAQTTTNNTATIANASIPDCSTAFAGPSLPSSLSLGEYATVQRQISTRTAHTTTTIETTTLGLSGEDAIEAALSKFIAYASSSDFTEEEEEEDGYDEYIIPLDAIGSEMKAVDEKIILDDILRQCLVVPLCPQAKLVAIIDCCHSATLLDLKHHRCHRIGTWASRFRRFCRRFFVEPYVRFVLPFKSPALREFESRQRPEDTDNSNRSNEATDTTHPNLKNRPYGRFSGPKTLGKKANAGDPALSPLPRQSSFNIVIDPRKRCSGLCARMDLSSFDRPHVVCVSACKDSQMGVEDKEGESMSQAIIDLLRENPQPTLRELMEAVNANTKLQRKKMRRQFEIYEKAVKDKARGQPLSQESLKVIELGKALCKNVQKPQISSSRSLDLRKTYLFEPSDVDTPDHGRTQGRKGGQRSGPLLSLFRGGRARS</sequence>
<dbReference type="InterPro" id="IPR050452">
    <property type="entry name" value="Metacaspase"/>
</dbReference>
<gene>
    <name evidence="4" type="ORF">K443DRAFT_94818</name>
</gene>
<feature type="region of interest" description="Disordered" evidence="2">
    <location>
        <begin position="546"/>
        <end position="581"/>
    </location>
</feature>
<dbReference type="Proteomes" id="UP000054477">
    <property type="component" value="Unassembled WGS sequence"/>
</dbReference>
<evidence type="ECO:0000259" key="3">
    <source>
        <dbReference type="Pfam" id="PF00656"/>
    </source>
</evidence>
<name>A0A0C9Y6E5_9AGAR</name>
<reference evidence="4 5" key="1">
    <citation type="submission" date="2014-04" db="EMBL/GenBank/DDBJ databases">
        <authorList>
            <consortium name="DOE Joint Genome Institute"/>
            <person name="Kuo A."/>
            <person name="Kohler A."/>
            <person name="Nagy L.G."/>
            <person name="Floudas D."/>
            <person name="Copeland A."/>
            <person name="Barry K.W."/>
            <person name="Cichocki N."/>
            <person name="Veneault-Fourrey C."/>
            <person name="LaButti K."/>
            <person name="Lindquist E.A."/>
            <person name="Lipzen A."/>
            <person name="Lundell T."/>
            <person name="Morin E."/>
            <person name="Murat C."/>
            <person name="Sun H."/>
            <person name="Tunlid A."/>
            <person name="Henrissat B."/>
            <person name="Grigoriev I.V."/>
            <person name="Hibbett D.S."/>
            <person name="Martin F."/>
            <person name="Nordberg H.P."/>
            <person name="Cantor M.N."/>
            <person name="Hua S.X."/>
        </authorList>
    </citation>
    <scope>NUCLEOTIDE SEQUENCE [LARGE SCALE GENOMIC DNA]</scope>
    <source>
        <strain evidence="4 5">LaAM-08-1</strain>
    </source>
</reference>
<feature type="region of interest" description="Disordered" evidence="2">
    <location>
        <begin position="347"/>
        <end position="401"/>
    </location>
</feature>
<dbReference type="PANTHER" id="PTHR48104">
    <property type="entry name" value="METACASPASE-4"/>
    <property type="match status" value="1"/>
</dbReference>
<dbReference type="InterPro" id="IPR011600">
    <property type="entry name" value="Pept_C14_caspase"/>
</dbReference>
<dbReference type="EMBL" id="KN838578">
    <property type="protein sequence ID" value="KIK03613.1"/>
    <property type="molecule type" value="Genomic_DNA"/>
</dbReference>
<dbReference type="AlphaFoldDB" id="A0A0C9Y6E5"/>
<reference evidence="5" key="2">
    <citation type="submission" date="2015-01" db="EMBL/GenBank/DDBJ databases">
        <title>Evolutionary Origins and Diversification of the Mycorrhizal Mutualists.</title>
        <authorList>
            <consortium name="DOE Joint Genome Institute"/>
            <consortium name="Mycorrhizal Genomics Consortium"/>
            <person name="Kohler A."/>
            <person name="Kuo A."/>
            <person name="Nagy L.G."/>
            <person name="Floudas D."/>
            <person name="Copeland A."/>
            <person name="Barry K.W."/>
            <person name="Cichocki N."/>
            <person name="Veneault-Fourrey C."/>
            <person name="LaButti K."/>
            <person name="Lindquist E.A."/>
            <person name="Lipzen A."/>
            <person name="Lundell T."/>
            <person name="Morin E."/>
            <person name="Murat C."/>
            <person name="Riley R."/>
            <person name="Ohm R."/>
            <person name="Sun H."/>
            <person name="Tunlid A."/>
            <person name="Henrissat B."/>
            <person name="Grigoriev I.V."/>
            <person name="Hibbett D.S."/>
            <person name="Martin F."/>
        </authorList>
    </citation>
    <scope>NUCLEOTIDE SEQUENCE [LARGE SCALE GENOMIC DNA]</scope>
    <source>
        <strain evidence="5">LaAM-08-1</strain>
    </source>
</reference>
<evidence type="ECO:0000256" key="2">
    <source>
        <dbReference type="SAM" id="MobiDB-lite"/>
    </source>
</evidence>
<feature type="compositionally biased region" description="Basic and acidic residues" evidence="2">
    <location>
        <begin position="130"/>
        <end position="141"/>
    </location>
</feature>
<protein>
    <recommendedName>
        <fullName evidence="3">Peptidase C14 caspase domain-containing protein</fullName>
    </recommendedName>
</protein>
<feature type="compositionally biased region" description="Polar residues" evidence="2">
    <location>
        <begin position="358"/>
        <end position="371"/>
    </location>
</feature>
<comment type="similarity">
    <text evidence="1">Belongs to the peptidase C14B family.</text>
</comment>
<dbReference type="Pfam" id="PF00656">
    <property type="entry name" value="Peptidase_C14"/>
    <property type="match status" value="2"/>
</dbReference>
<accession>A0A0C9Y6E5</accession>
<dbReference type="PANTHER" id="PTHR48104:SF30">
    <property type="entry name" value="METACASPASE-1"/>
    <property type="match status" value="1"/>
</dbReference>
<dbReference type="GO" id="GO:0006508">
    <property type="term" value="P:proteolysis"/>
    <property type="evidence" value="ECO:0007669"/>
    <property type="project" value="InterPro"/>
</dbReference>
<dbReference type="OrthoDB" id="3223806at2759"/>
<evidence type="ECO:0000256" key="1">
    <source>
        <dbReference type="ARBA" id="ARBA00009005"/>
    </source>
</evidence>
<organism evidence="4 5">
    <name type="scientific">Laccaria amethystina LaAM-08-1</name>
    <dbReference type="NCBI Taxonomy" id="1095629"/>
    <lineage>
        <taxon>Eukaryota</taxon>
        <taxon>Fungi</taxon>
        <taxon>Dikarya</taxon>
        <taxon>Basidiomycota</taxon>
        <taxon>Agaricomycotina</taxon>
        <taxon>Agaricomycetes</taxon>
        <taxon>Agaricomycetidae</taxon>
        <taxon>Agaricales</taxon>
        <taxon>Agaricineae</taxon>
        <taxon>Hydnangiaceae</taxon>
        <taxon>Laccaria</taxon>
    </lineage>
</organism>